<comment type="caution">
    <text evidence="1">The sequence shown here is derived from an EMBL/GenBank/DDBJ whole genome shotgun (WGS) entry which is preliminary data.</text>
</comment>
<accession>A0ABP0LZ91</accession>
<evidence type="ECO:0000313" key="1">
    <source>
        <dbReference type="EMBL" id="CAK9044530.1"/>
    </source>
</evidence>
<organism evidence="1 2">
    <name type="scientific">Durusdinium trenchii</name>
    <dbReference type="NCBI Taxonomy" id="1381693"/>
    <lineage>
        <taxon>Eukaryota</taxon>
        <taxon>Sar</taxon>
        <taxon>Alveolata</taxon>
        <taxon>Dinophyceae</taxon>
        <taxon>Suessiales</taxon>
        <taxon>Symbiodiniaceae</taxon>
        <taxon>Durusdinium</taxon>
    </lineage>
</organism>
<name>A0ABP0LZ91_9DINO</name>
<evidence type="ECO:0008006" key="3">
    <source>
        <dbReference type="Google" id="ProtNLM"/>
    </source>
</evidence>
<keyword evidence="2" id="KW-1185">Reference proteome</keyword>
<gene>
    <name evidence="1" type="ORF">CCMP2556_LOCUS23420</name>
</gene>
<evidence type="ECO:0000313" key="2">
    <source>
        <dbReference type="Proteomes" id="UP001642484"/>
    </source>
</evidence>
<reference evidence="1 2" key="1">
    <citation type="submission" date="2024-02" db="EMBL/GenBank/DDBJ databases">
        <authorList>
            <person name="Chen Y."/>
            <person name="Shah S."/>
            <person name="Dougan E. K."/>
            <person name="Thang M."/>
            <person name="Chan C."/>
        </authorList>
    </citation>
    <scope>NUCLEOTIDE SEQUENCE [LARGE SCALE GENOMIC DNA]</scope>
</reference>
<protein>
    <recommendedName>
        <fullName evidence="3">Profilin</fullName>
    </recommendedName>
</protein>
<dbReference type="Proteomes" id="UP001642484">
    <property type="component" value="Unassembled WGS sequence"/>
</dbReference>
<proteinExistence type="predicted"/>
<dbReference type="EMBL" id="CAXAMN010014891">
    <property type="protein sequence ID" value="CAK9044530.1"/>
    <property type="molecule type" value="Genomic_DNA"/>
</dbReference>
<sequence>MESSALTVLKKLPDLGKSTALAKMERDLRDLGLKATRVAPDQKDYPRCINPDDYHVATQLTNKETWWLATTTEAFESMAKDANGGVLNIPEGVYMPVWDKALLSTSPRHATETLFYHVTETHVLTLTRTKVLGGVEIFNRSFQRPQLPVQSGSAMRLTPSEMSSFQELPFYPAKMQERLRKALAEWVNSYTMDDWTEWVTSVNTHRTSVQEITCENDNVDEETWPTDWRIDTVGVLGMDLVDNKLLVFHQGGFVQVQDMSSGRLCSTFALDSSGAVIGGGCGNVDYSSILVLVKKGHGTALMRATLPSLKDCNAATSKSFINTAVVRASA</sequence>